<reference evidence="3 4" key="1">
    <citation type="journal article" date="2021" name="Genome Biol.">
        <title>AFLAP: assembly-free linkage analysis pipeline using k-mers from genome sequencing data.</title>
        <authorList>
            <person name="Fletcher K."/>
            <person name="Zhang L."/>
            <person name="Gil J."/>
            <person name="Han R."/>
            <person name="Cavanaugh K."/>
            <person name="Michelmore R."/>
        </authorList>
    </citation>
    <scope>NUCLEOTIDE SEQUENCE [LARGE SCALE GENOMIC DNA]</scope>
    <source>
        <strain evidence="3 4">SF5</strain>
    </source>
</reference>
<dbReference type="InterPro" id="IPR013083">
    <property type="entry name" value="Znf_RING/FYVE/PHD"/>
</dbReference>
<evidence type="ECO:0000256" key="1">
    <source>
        <dbReference type="SAM" id="Coils"/>
    </source>
</evidence>
<organism evidence="3 4">
    <name type="scientific">Bremia lactucae</name>
    <name type="common">Lettuce downy mildew</name>
    <dbReference type="NCBI Taxonomy" id="4779"/>
    <lineage>
        <taxon>Eukaryota</taxon>
        <taxon>Sar</taxon>
        <taxon>Stramenopiles</taxon>
        <taxon>Oomycota</taxon>
        <taxon>Peronosporomycetes</taxon>
        <taxon>Peronosporales</taxon>
        <taxon>Peronosporaceae</taxon>
        <taxon>Bremia</taxon>
    </lineage>
</organism>
<evidence type="ECO:0000313" key="4">
    <source>
        <dbReference type="Proteomes" id="UP000294530"/>
    </source>
</evidence>
<feature type="compositionally biased region" description="Acidic residues" evidence="2">
    <location>
        <begin position="720"/>
        <end position="732"/>
    </location>
</feature>
<feature type="coiled-coil region" evidence="1">
    <location>
        <begin position="151"/>
        <end position="178"/>
    </location>
</feature>
<name>A0A976IDZ9_BRELC</name>
<feature type="compositionally biased region" description="Basic and acidic residues" evidence="2">
    <location>
        <begin position="63"/>
        <end position="76"/>
    </location>
</feature>
<evidence type="ECO:0000256" key="2">
    <source>
        <dbReference type="SAM" id="MobiDB-lite"/>
    </source>
</evidence>
<dbReference type="GeneID" id="94347867"/>
<comment type="caution">
    <text evidence="3">The sequence shown here is derived from an EMBL/GenBank/DDBJ whole genome shotgun (WGS) entry which is preliminary data.</text>
</comment>
<dbReference type="Gene3D" id="3.30.40.10">
    <property type="entry name" value="Zinc/RING finger domain, C3HC4 (zinc finger)"/>
    <property type="match status" value="1"/>
</dbReference>
<dbReference type="OrthoDB" id="168372at2759"/>
<feature type="compositionally biased region" description="Basic and acidic residues" evidence="2">
    <location>
        <begin position="710"/>
        <end position="719"/>
    </location>
</feature>
<feature type="region of interest" description="Disordered" evidence="2">
    <location>
        <begin position="710"/>
        <end position="740"/>
    </location>
</feature>
<protein>
    <submittedName>
        <fullName evidence="3">Uncharacterized protein</fullName>
    </submittedName>
</protein>
<accession>A0A976IDZ9</accession>
<evidence type="ECO:0000313" key="3">
    <source>
        <dbReference type="EMBL" id="TDH68189.1"/>
    </source>
</evidence>
<dbReference type="KEGG" id="blac:94347867"/>
<feature type="region of interest" description="Disordered" evidence="2">
    <location>
        <begin position="52"/>
        <end position="88"/>
    </location>
</feature>
<feature type="coiled-coil region" evidence="1">
    <location>
        <begin position="818"/>
        <end position="850"/>
    </location>
</feature>
<dbReference type="CDD" id="cd15489">
    <property type="entry name" value="PHD_SF"/>
    <property type="match status" value="1"/>
</dbReference>
<keyword evidence="4" id="KW-1185">Reference proteome</keyword>
<gene>
    <name evidence="3" type="ORF">CCR75_004106</name>
</gene>
<keyword evidence="1" id="KW-0175">Coiled coil</keyword>
<dbReference type="AlphaFoldDB" id="A0A976IDZ9"/>
<dbReference type="Proteomes" id="UP000294530">
    <property type="component" value="Unassembled WGS sequence"/>
</dbReference>
<proteinExistence type="predicted"/>
<dbReference type="EMBL" id="SHOA02000015">
    <property type="protein sequence ID" value="TDH68189.1"/>
    <property type="molecule type" value="Genomic_DNA"/>
</dbReference>
<dbReference type="RefSeq" id="XP_067817688.1">
    <property type="nucleotide sequence ID" value="XM_067962196.1"/>
</dbReference>
<sequence length="940" mass="103061">MARSRGVTCRACGCLNFSSEHETCDKCRLQALASRPIVRRIATSNGNRLNLSCPVDSTSQKRRHDDLKSTMHEKTSMQKQGKRHESAVSAVNSPVVIDLVSDDEIEHAPSLQCEATKTKIDTQLQDETRALFQSRIFPVVPFVASDFPSIVQGTELKKKMLKRKLLNMENTLMTNKQEPEKAGTSKTVEAQVLVSKESIPTVNEELKKVLTKEKDDTSNATTIANVLVLPSALVPNETKREMKMIATNENVPIQSRVFDVMEFQASDFITVFDGLALARRSHVHGPLVSTTVAPTSVKLVASSLTVSKSAAPLMTESTTLPVIKTSKGVEAAPIVSTRCLEEVNTVFPTTSTAATCATESESVLKASVSVQPSFIKPLSKLGATAEAVLSKNTGITLSTRAIVTPPVKTLERETRVIEFASKGTKASPKLDTLTVQVDSVVPVPQKSTPAASLSTTVVVKDTTPAPVTPVMTLTSKAPNVLVPKKKRDNNTQHRAEAAQPLNKSSVIDIMPVANVNGIDAVEASGIARELLSVKPPELGYCCPAFLAFMRECGNEDGDDDEDELDEDSRSQLRLLDVVDLTSLSDSEDSDAFFTPRNEAFGQPDASAEDAVVCSIGLGATLPLDLERKRTQLEKAMCELCEEKGVLSRLIRCLTCMKYYHKKCAKENGDENTCWNCELGSIIDDSELEKEHAEHSSEYLTYLKALRHATEEEHEANRDEISDEEGQEEDVDSESSREEGEIRLVEEEAKFGGKVWMEYIGGVTADVDASYEQVTDRITKELQNEETRRLYSRGFVSRDEFETQMTQVEEYYIHEEARLQQLERLRTLEAKQAAEAKKTQLTQRMDEQELASNDSNSIPVIVPVISEEKSGTRFNAIHEHKAITSNTSKTIVPVTTISEHATVTSSSPVPAPLLSVCSLPTTTPVSISTTSIPRSAPQLTL</sequence>